<dbReference type="AlphaFoldDB" id="A0A0G0VJ34"/>
<feature type="transmembrane region" description="Helical" evidence="8">
    <location>
        <begin position="281"/>
        <end position="314"/>
    </location>
</feature>
<feature type="transmembrane region" description="Helical" evidence="8">
    <location>
        <begin position="31"/>
        <end position="49"/>
    </location>
</feature>
<comment type="subcellular location">
    <subcellularLocation>
        <location evidence="1">Cell membrane</location>
        <topology evidence="1">Multi-pass membrane protein</topology>
    </subcellularLocation>
</comment>
<feature type="transmembrane region" description="Helical" evidence="8">
    <location>
        <begin position="61"/>
        <end position="85"/>
    </location>
</feature>
<feature type="transmembrane region" description="Helical" evidence="8">
    <location>
        <begin position="191"/>
        <end position="212"/>
    </location>
</feature>
<dbReference type="PANTHER" id="PTHR21716">
    <property type="entry name" value="TRANSMEMBRANE PROTEIN"/>
    <property type="match status" value="1"/>
</dbReference>
<protein>
    <recommendedName>
        <fullName evidence="11">AI-2E family transporter</fullName>
    </recommendedName>
</protein>
<keyword evidence="4" id="KW-1003">Cell membrane</keyword>
<dbReference type="InterPro" id="IPR002549">
    <property type="entry name" value="AI-2E-like"/>
</dbReference>
<accession>A0A0G0VJ34</accession>
<feature type="transmembrane region" description="Helical" evidence="8">
    <location>
        <begin position="232"/>
        <end position="260"/>
    </location>
</feature>
<evidence type="ECO:0000313" key="9">
    <source>
        <dbReference type="EMBL" id="KKR72000.1"/>
    </source>
</evidence>
<feature type="transmembrane region" description="Helical" evidence="8">
    <location>
        <begin position="128"/>
        <end position="151"/>
    </location>
</feature>
<name>A0A0G0VJ34_9BACT</name>
<keyword evidence="6 8" id="KW-1133">Transmembrane helix</keyword>
<comment type="caution">
    <text evidence="9">The sequence shown here is derived from an EMBL/GenBank/DDBJ whole genome shotgun (WGS) entry which is preliminary data.</text>
</comment>
<keyword evidence="7 8" id="KW-0472">Membrane</keyword>
<evidence type="ECO:0000256" key="5">
    <source>
        <dbReference type="ARBA" id="ARBA00022692"/>
    </source>
</evidence>
<proteinExistence type="inferred from homology"/>
<evidence type="ECO:0000256" key="7">
    <source>
        <dbReference type="ARBA" id="ARBA00023136"/>
    </source>
</evidence>
<evidence type="ECO:0000313" key="10">
    <source>
        <dbReference type="Proteomes" id="UP000034664"/>
    </source>
</evidence>
<sequence>MVQRVEISYKTILFTIGVLLLLWLVVQIREIVFLVSLSVIAASGLRAPVDALESFKMPRIVAILIVYSALIAFVFFTVAGIAPILGRETERLVLVLGNVIENISPYIDISPTRLTDQLTSLSGNIVKATFGIVSSLVNVFTFFALTFYMLLERRHLRIFLRNLLGEEYKERIVQVLLKIEDRLGAWTRGQISLMILIGLLTYTGLVLLRIDFALPLAILAGFLEIVPMVGPIISAIPAIIVASLISPWLAAAVALLYFIVQQIENHLAVPLVMKRAVGVPPMVSIISILIGARLAGFIGAILAVPFFVCLQVLFEETIRPLNTPEKSS</sequence>
<dbReference type="GO" id="GO:0055085">
    <property type="term" value="P:transmembrane transport"/>
    <property type="evidence" value="ECO:0007669"/>
    <property type="project" value="TreeGrafter"/>
</dbReference>
<evidence type="ECO:0000256" key="2">
    <source>
        <dbReference type="ARBA" id="ARBA00009773"/>
    </source>
</evidence>
<feature type="transmembrane region" description="Helical" evidence="8">
    <location>
        <begin position="7"/>
        <end position="25"/>
    </location>
</feature>
<keyword evidence="5 8" id="KW-0812">Transmembrane</keyword>
<dbReference type="Proteomes" id="UP000034664">
    <property type="component" value="Unassembled WGS sequence"/>
</dbReference>
<gene>
    <name evidence="9" type="ORF">UU14_C0014G0022</name>
</gene>
<evidence type="ECO:0008006" key="11">
    <source>
        <dbReference type="Google" id="ProtNLM"/>
    </source>
</evidence>
<dbReference type="PANTHER" id="PTHR21716:SF53">
    <property type="entry name" value="PERMEASE PERM-RELATED"/>
    <property type="match status" value="1"/>
</dbReference>
<organism evidence="9 10">
    <name type="scientific">Candidatus Roizmanbacteria bacterium GW2011_GWB1_40_7</name>
    <dbReference type="NCBI Taxonomy" id="1618482"/>
    <lineage>
        <taxon>Bacteria</taxon>
        <taxon>Candidatus Roizmaniibacteriota</taxon>
    </lineage>
</organism>
<comment type="similarity">
    <text evidence="2">Belongs to the autoinducer-2 exporter (AI-2E) (TC 2.A.86) family.</text>
</comment>
<dbReference type="EMBL" id="LBZM01000014">
    <property type="protein sequence ID" value="KKR72000.1"/>
    <property type="molecule type" value="Genomic_DNA"/>
</dbReference>
<evidence type="ECO:0000256" key="8">
    <source>
        <dbReference type="SAM" id="Phobius"/>
    </source>
</evidence>
<evidence type="ECO:0000256" key="1">
    <source>
        <dbReference type="ARBA" id="ARBA00004651"/>
    </source>
</evidence>
<evidence type="ECO:0000256" key="4">
    <source>
        <dbReference type="ARBA" id="ARBA00022475"/>
    </source>
</evidence>
<dbReference type="Pfam" id="PF01594">
    <property type="entry name" value="AI-2E_transport"/>
    <property type="match status" value="1"/>
</dbReference>
<reference evidence="9 10" key="1">
    <citation type="journal article" date="2015" name="Nature">
        <title>rRNA introns, odd ribosomes, and small enigmatic genomes across a large radiation of phyla.</title>
        <authorList>
            <person name="Brown C.T."/>
            <person name="Hug L.A."/>
            <person name="Thomas B.C."/>
            <person name="Sharon I."/>
            <person name="Castelle C.J."/>
            <person name="Singh A."/>
            <person name="Wilkins M.J."/>
            <person name="Williams K.H."/>
            <person name="Banfield J.F."/>
        </authorList>
    </citation>
    <scope>NUCLEOTIDE SEQUENCE [LARGE SCALE GENOMIC DNA]</scope>
</reference>
<evidence type="ECO:0000256" key="3">
    <source>
        <dbReference type="ARBA" id="ARBA00022448"/>
    </source>
</evidence>
<keyword evidence="3" id="KW-0813">Transport</keyword>
<dbReference type="GO" id="GO:0005886">
    <property type="term" value="C:plasma membrane"/>
    <property type="evidence" value="ECO:0007669"/>
    <property type="project" value="UniProtKB-SubCell"/>
</dbReference>
<evidence type="ECO:0000256" key="6">
    <source>
        <dbReference type="ARBA" id="ARBA00022989"/>
    </source>
</evidence>